<organism evidence="1 2">
    <name type="scientific">Aldrovandia affinis</name>
    <dbReference type="NCBI Taxonomy" id="143900"/>
    <lineage>
        <taxon>Eukaryota</taxon>
        <taxon>Metazoa</taxon>
        <taxon>Chordata</taxon>
        <taxon>Craniata</taxon>
        <taxon>Vertebrata</taxon>
        <taxon>Euteleostomi</taxon>
        <taxon>Actinopterygii</taxon>
        <taxon>Neopterygii</taxon>
        <taxon>Teleostei</taxon>
        <taxon>Notacanthiformes</taxon>
        <taxon>Halosauridae</taxon>
        <taxon>Aldrovandia</taxon>
    </lineage>
</organism>
<reference evidence="1" key="1">
    <citation type="journal article" date="2023" name="Science">
        <title>Genome structures resolve the early diversification of teleost fishes.</title>
        <authorList>
            <person name="Parey E."/>
            <person name="Louis A."/>
            <person name="Montfort J."/>
            <person name="Bouchez O."/>
            <person name="Roques C."/>
            <person name="Iampietro C."/>
            <person name="Lluch J."/>
            <person name="Castinel A."/>
            <person name="Donnadieu C."/>
            <person name="Desvignes T."/>
            <person name="Floi Bucao C."/>
            <person name="Jouanno E."/>
            <person name="Wen M."/>
            <person name="Mejri S."/>
            <person name="Dirks R."/>
            <person name="Jansen H."/>
            <person name="Henkel C."/>
            <person name="Chen W.J."/>
            <person name="Zahm M."/>
            <person name="Cabau C."/>
            <person name="Klopp C."/>
            <person name="Thompson A.W."/>
            <person name="Robinson-Rechavi M."/>
            <person name="Braasch I."/>
            <person name="Lecointre G."/>
            <person name="Bobe J."/>
            <person name="Postlethwait J.H."/>
            <person name="Berthelot C."/>
            <person name="Roest Crollius H."/>
            <person name="Guiguen Y."/>
        </authorList>
    </citation>
    <scope>NUCLEOTIDE SEQUENCE</scope>
    <source>
        <strain evidence="1">NC1722</strain>
    </source>
</reference>
<accession>A0AAD7W3J4</accession>
<dbReference type="Proteomes" id="UP001221898">
    <property type="component" value="Unassembled WGS sequence"/>
</dbReference>
<gene>
    <name evidence="1" type="ORF">AAFF_G00242980</name>
</gene>
<dbReference type="EMBL" id="JAINUG010000321">
    <property type="protein sequence ID" value="KAJ8378410.1"/>
    <property type="molecule type" value="Genomic_DNA"/>
</dbReference>
<name>A0AAD7W3J4_9TELE</name>
<keyword evidence="2" id="KW-1185">Reference proteome</keyword>
<proteinExistence type="predicted"/>
<evidence type="ECO:0000313" key="1">
    <source>
        <dbReference type="EMBL" id="KAJ8378410.1"/>
    </source>
</evidence>
<evidence type="ECO:0000313" key="2">
    <source>
        <dbReference type="Proteomes" id="UP001221898"/>
    </source>
</evidence>
<comment type="caution">
    <text evidence="1">The sequence shown here is derived from an EMBL/GenBank/DDBJ whole genome shotgun (WGS) entry which is preliminary data.</text>
</comment>
<protein>
    <submittedName>
        <fullName evidence="1">Uncharacterized protein</fullName>
    </submittedName>
</protein>
<sequence length="71" mass="7720">MTFRTHSLQANTNQNTDCMQMMGMGGYRCWSLVVLLNSPCISRRAATRLNAGRLRGPACVLSGLGNGQPHP</sequence>
<dbReference type="AlphaFoldDB" id="A0AAD7W3J4"/>